<accession>A0A420SFX3</accession>
<keyword evidence="1" id="KW-0677">Repeat</keyword>
<dbReference type="InterPro" id="IPR027417">
    <property type="entry name" value="P-loop_NTPase"/>
</dbReference>
<protein>
    <recommendedName>
        <fullName evidence="7">NACHT domain-containing protein</fullName>
    </recommendedName>
</protein>
<dbReference type="Proteomes" id="UP000283569">
    <property type="component" value="Unassembled WGS sequence"/>
</dbReference>
<evidence type="ECO:0000259" key="3">
    <source>
        <dbReference type="Pfam" id="PF24883"/>
    </source>
</evidence>
<dbReference type="Gene3D" id="3.40.50.300">
    <property type="entry name" value="P-loop containing nucleotide triphosphate hydrolases"/>
    <property type="match status" value="1"/>
</dbReference>
<dbReference type="PANTHER" id="PTHR10039:SF5">
    <property type="entry name" value="NACHT DOMAIN-CONTAINING PROTEIN"/>
    <property type="match status" value="1"/>
</dbReference>
<dbReference type="Pfam" id="PF24883">
    <property type="entry name" value="NPHP3_N"/>
    <property type="match status" value="1"/>
</dbReference>
<evidence type="ECO:0000256" key="1">
    <source>
        <dbReference type="ARBA" id="ARBA00022737"/>
    </source>
</evidence>
<feature type="domain" description="Nephrocystin 3-like N-terminal" evidence="3">
    <location>
        <begin position="359"/>
        <end position="526"/>
    </location>
</feature>
<feature type="compositionally biased region" description="Basic and acidic residues" evidence="2">
    <location>
        <begin position="239"/>
        <end position="255"/>
    </location>
</feature>
<dbReference type="AlphaFoldDB" id="A0A420SFX3"/>
<dbReference type="Pfam" id="PF25053">
    <property type="entry name" value="DUF7791"/>
    <property type="match status" value="1"/>
</dbReference>
<evidence type="ECO:0000313" key="6">
    <source>
        <dbReference type="Proteomes" id="UP000283569"/>
    </source>
</evidence>
<evidence type="ECO:0000256" key="2">
    <source>
        <dbReference type="SAM" id="MobiDB-lite"/>
    </source>
</evidence>
<name>A0A420SFX3_GIBIN</name>
<dbReference type="InterPro" id="IPR056884">
    <property type="entry name" value="NPHP3-like_N"/>
</dbReference>
<gene>
    <name evidence="5" type="ORF">BFJ72_g12628</name>
</gene>
<dbReference type="SUPFAM" id="SSF52540">
    <property type="entry name" value="P-loop containing nucleoside triphosphate hydrolases"/>
    <property type="match status" value="1"/>
</dbReference>
<dbReference type="EMBL" id="MRDB01000066">
    <property type="protein sequence ID" value="RKL28168.1"/>
    <property type="molecule type" value="Genomic_DNA"/>
</dbReference>
<reference evidence="5 6" key="1">
    <citation type="journal article" date="2018" name="Sci. Rep.">
        <title>Characterisation of pathogen-specific regions and novel effector candidates in Fusarium oxysporum f. sp. cepae.</title>
        <authorList>
            <person name="Armitage A.D."/>
            <person name="Taylor A."/>
            <person name="Sobczyk M.K."/>
            <person name="Baxter L."/>
            <person name="Greenfield B.P."/>
            <person name="Bates H.J."/>
            <person name="Wilson F."/>
            <person name="Jackson A.C."/>
            <person name="Ott S."/>
            <person name="Harrison R.J."/>
            <person name="Clarkson J.P."/>
        </authorList>
    </citation>
    <scope>NUCLEOTIDE SEQUENCE [LARGE SCALE GENOMIC DNA]</scope>
    <source>
        <strain evidence="5 6">Fp_A8</strain>
    </source>
</reference>
<dbReference type="PANTHER" id="PTHR10039">
    <property type="entry name" value="AMELOGENIN"/>
    <property type="match status" value="1"/>
</dbReference>
<dbReference type="InterPro" id="IPR056693">
    <property type="entry name" value="DUF7791"/>
</dbReference>
<feature type="domain" description="DUF7791" evidence="4">
    <location>
        <begin position="643"/>
        <end position="758"/>
    </location>
</feature>
<evidence type="ECO:0000259" key="4">
    <source>
        <dbReference type="Pfam" id="PF25053"/>
    </source>
</evidence>
<feature type="region of interest" description="Disordered" evidence="2">
    <location>
        <begin position="237"/>
        <end position="256"/>
    </location>
</feature>
<evidence type="ECO:0008006" key="7">
    <source>
        <dbReference type="Google" id="ProtNLM"/>
    </source>
</evidence>
<proteinExistence type="predicted"/>
<sequence length="976" mass="110662">MDPLSALGVAAAVVQFVDFGQRLLSETWHIYRDATGQDIELRELSTVSRDLTQVAQAVRDAIAQQEASQSVSQHADTWLLDVCHECDIISREIENIIPQIDPSFKIQLESGNRTGFVSFLKKDDDGKFSIGDAFRKALKSLWKGREVEDLKTRLNKIHQQMMTAATMSIWLNSRDNKGWEMQFSNKLDTMIETLTHALEKTVDMGPGRVPIKSEDLFLNETIDTKFDTRLGRFIPITESKGRDGTSHEGLQKGRGDGIGLIEPRAIESIRNSRVAEEIISRLWARDWKPDSCILSTFPQESSASANDVKSSIIESLHFNSMNNREEAITSAFQSTYQWVFSRTPSLSSTGEPMWSSLPNWLESNSQVPYWITGKPGAGKSTVMKYIANHPAVNRYLSKWAAGYPIYKIKYYSWKPGLDLGKSEQGLLRTLLHQTLQKNPKLTSILCPRRWALFHTIREFETRDLPPWSDWELHESFARLLSFSKTRIRLIIFVDGLDEFDVAPMQLCTLIQRVAQHEAIKVCVASRSWPQFSDAFADSPGMQMHLLTHDDIRAYVFGNFKGVRAFLELNSLYKNGGDQLLNQIVSKAHGVFLWTAIVTQTIFQSLVEGASLPQLQSTLDRIPPELESLYDAIYSAIPERLLPEVSVMLQIHVSACSPVDWLTLWLADETRGARANINVHALDIDQVHLVLKRRLSARTRGILDAVKSTQTVDFLHRTAAEWIRQPRVWEQIRSVSPRGFDPCMCLLRAEIIKMENLQDETFPGSDEFWNCITRSLLYASLVDQSATSDKTLVEAVDQLHQAASSALSSNPSSSIIDIMWPTFQPNTDASKAFTRNSFHGLTVQFAILRYIRYKMNESPEGFHPVPAKESRALLEQAIFGFQRYSAPSIVAGVDASRIPCSQRLDTIAYLVSKGIRQTGVSLLLKEAELSSNRIGEQLNMEYLVNVKHLLEQMNALEDGRRAYVKDKLERKIRKWFR</sequence>
<comment type="caution">
    <text evidence="5">The sequence shown here is derived from an EMBL/GenBank/DDBJ whole genome shotgun (WGS) entry which is preliminary data.</text>
</comment>
<organism evidence="5 6">
    <name type="scientific">Gibberella intermedia</name>
    <name type="common">Bulb rot disease fungus</name>
    <name type="synonym">Fusarium proliferatum</name>
    <dbReference type="NCBI Taxonomy" id="948311"/>
    <lineage>
        <taxon>Eukaryota</taxon>
        <taxon>Fungi</taxon>
        <taxon>Dikarya</taxon>
        <taxon>Ascomycota</taxon>
        <taxon>Pezizomycotina</taxon>
        <taxon>Sordariomycetes</taxon>
        <taxon>Hypocreomycetidae</taxon>
        <taxon>Hypocreales</taxon>
        <taxon>Nectriaceae</taxon>
        <taxon>Fusarium</taxon>
        <taxon>Fusarium fujikuroi species complex</taxon>
    </lineage>
</organism>
<evidence type="ECO:0000313" key="5">
    <source>
        <dbReference type="EMBL" id="RKL28168.1"/>
    </source>
</evidence>